<dbReference type="OMA" id="FRLPIRP"/>
<dbReference type="AlphaFoldDB" id="Q7S077"/>
<dbReference type="EMBL" id="CM002238">
    <property type="protein sequence ID" value="EAA28711.1"/>
    <property type="molecule type" value="Genomic_DNA"/>
</dbReference>
<dbReference type="HOGENOM" id="CLU_1005076_0_0_1"/>
<protein>
    <submittedName>
        <fullName evidence="2">Uncharacterized protein</fullName>
    </submittedName>
</protein>
<feature type="region of interest" description="Disordered" evidence="1">
    <location>
        <begin position="183"/>
        <end position="204"/>
    </location>
</feature>
<evidence type="ECO:0000256" key="1">
    <source>
        <dbReference type="SAM" id="MobiDB-lite"/>
    </source>
</evidence>
<sequence length="280" mass="30435">MIADEGHHSFFEEAFFANRSREEPFELLYGDDDDNTTYLIDHFDHEGDLGVDEDDDASIQRNSRSEPIVDPILPQGDGVGSVADSSFFYPEDVSDVAHQVVTRHLVYTPSNCNIPNASPESGADSQDNNLVTRDDALSFIDGTSTELDNPLSVHVPSTNINSNHAVDAAADLPEPVLASSALHSHEVRTSQPSLEESHPSNDMTYSPAPLNPSTVALPSIEVVCQKLASLDIKNNSDRPVATENSTKSVPACFRLPIRPSGRCSVIRTINGFRLHCPCPV</sequence>
<dbReference type="GeneID" id="3874094"/>
<evidence type="ECO:0000313" key="2">
    <source>
        <dbReference type="EMBL" id="EAA28711.1"/>
    </source>
</evidence>
<dbReference type="Proteomes" id="UP000001805">
    <property type="component" value="Chromosome 3, Linkage Group III"/>
</dbReference>
<dbReference type="KEGG" id="ncr:NCU08265"/>
<evidence type="ECO:0000313" key="3">
    <source>
        <dbReference type="Proteomes" id="UP000001805"/>
    </source>
</evidence>
<dbReference type="InParanoid" id="Q7S077"/>
<dbReference type="VEuPathDB" id="FungiDB:NCU08265"/>
<dbReference type="RefSeq" id="XP_957947.1">
    <property type="nucleotide sequence ID" value="XM_952854.1"/>
</dbReference>
<accession>Q7S077</accession>
<dbReference type="PaxDb" id="5141-EFNCRP00000004787"/>
<name>Q7S077_NEUCR</name>
<gene>
    <name evidence="2" type="ORF">NCU08265</name>
</gene>
<keyword evidence="3" id="KW-1185">Reference proteome</keyword>
<proteinExistence type="predicted"/>
<feature type="compositionally biased region" description="Polar residues" evidence="1">
    <location>
        <begin position="189"/>
        <end position="204"/>
    </location>
</feature>
<reference evidence="2 3" key="1">
    <citation type="journal article" date="2003" name="Nature">
        <title>The genome sequence of the filamentous fungus Neurospora crassa.</title>
        <authorList>
            <person name="Galagan J.E."/>
            <person name="Calvo S.E."/>
            <person name="Borkovich K.A."/>
            <person name="Selker E.U."/>
            <person name="Read N.D."/>
            <person name="Jaffe D."/>
            <person name="FitzHugh W."/>
            <person name="Ma L.J."/>
            <person name="Smirnov S."/>
            <person name="Purcell S."/>
            <person name="Rehman B."/>
            <person name="Elkins T."/>
            <person name="Engels R."/>
            <person name="Wang S."/>
            <person name="Nielsen C.B."/>
            <person name="Butler J."/>
            <person name="Endrizzi M."/>
            <person name="Qui D."/>
            <person name="Ianakiev P."/>
            <person name="Bell-Pedersen D."/>
            <person name="Nelson M.A."/>
            <person name="Werner-Washburne M."/>
            <person name="Selitrennikoff C.P."/>
            <person name="Kinsey J.A."/>
            <person name="Braun E.L."/>
            <person name="Zelter A."/>
            <person name="Schulte U."/>
            <person name="Kothe G.O."/>
            <person name="Jedd G."/>
            <person name="Mewes W."/>
            <person name="Staben C."/>
            <person name="Marcotte E."/>
            <person name="Greenberg D."/>
            <person name="Roy A."/>
            <person name="Foley K."/>
            <person name="Naylor J."/>
            <person name="Stange-Thomann N."/>
            <person name="Barrett R."/>
            <person name="Gnerre S."/>
            <person name="Kamal M."/>
            <person name="Kamvysselis M."/>
            <person name="Mauceli E."/>
            <person name="Bielke C."/>
            <person name="Rudd S."/>
            <person name="Frishman D."/>
            <person name="Krystofova S."/>
            <person name="Rasmussen C."/>
            <person name="Metzenberg R.L."/>
            <person name="Perkins D.D."/>
            <person name="Kroken S."/>
            <person name="Cogoni C."/>
            <person name="Macino G."/>
            <person name="Catcheside D."/>
            <person name="Li W."/>
            <person name="Pratt R.J."/>
            <person name="Osmani S.A."/>
            <person name="DeSouza C.P."/>
            <person name="Glass L."/>
            <person name="Orbach M.J."/>
            <person name="Berglund J.A."/>
            <person name="Voelker R."/>
            <person name="Yarden O."/>
            <person name="Plamann M."/>
            <person name="Seiler S."/>
            <person name="Dunlap J."/>
            <person name="Radford A."/>
            <person name="Aramayo R."/>
            <person name="Natvig D.O."/>
            <person name="Alex L.A."/>
            <person name="Mannhaupt G."/>
            <person name="Ebbole D.J."/>
            <person name="Freitag M."/>
            <person name="Paulsen I."/>
            <person name="Sachs M.S."/>
            <person name="Lander E.S."/>
            <person name="Nusbaum C."/>
            <person name="Birren B."/>
        </authorList>
    </citation>
    <scope>NUCLEOTIDE SEQUENCE [LARGE SCALE GENOMIC DNA]</scope>
    <source>
        <strain evidence="3">ATCC 24698 / 74-OR23-1A / CBS 708.71 / DSM 1257 / FGSC 987</strain>
    </source>
</reference>
<dbReference type="OrthoDB" id="10346896at2759"/>
<organism evidence="2 3">
    <name type="scientific">Neurospora crassa (strain ATCC 24698 / 74-OR23-1A / CBS 708.71 / DSM 1257 / FGSC 987)</name>
    <dbReference type="NCBI Taxonomy" id="367110"/>
    <lineage>
        <taxon>Eukaryota</taxon>
        <taxon>Fungi</taxon>
        <taxon>Dikarya</taxon>
        <taxon>Ascomycota</taxon>
        <taxon>Pezizomycotina</taxon>
        <taxon>Sordariomycetes</taxon>
        <taxon>Sordariomycetidae</taxon>
        <taxon>Sordariales</taxon>
        <taxon>Sordariaceae</taxon>
        <taxon>Neurospora</taxon>
    </lineage>
</organism>